<name>A0A0Q3WWN3_9BACI</name>
<dbReference type="Proteomes" id="UP000051888">
    <property type="component" value="Unassembled WGS sequence"/>
</dbReference>
<feature type="transmembrane region" description="Helical" evidence="1">
    <location>
        <begin position="7"/>
        <end position="29"/>
    </location>
</feature>
<evidence type="ECO:0000256" key="1">
    <source>
        <dbReference type="SAM" id="Phobius"/>
    </source>
</evidence>
<reference evidence="2 3" key="1">
    <citation type="submission" date="2015-09" db="EMBL/GenBank/DDBJ databases">
        <title>Genome sequencing project for genomic taxonomy and phylogenomics of Bacillus-like bacteria.</title>
        <authorList>
            <person name="Liu B."/>
            <person name="Wang J."/>
            <person name="Zhu Y."/>
            <person name="Liu G."/>
            <person name="Chen Q."/>
            <person name="Chen Z."/>
            <person name="Lan J."/>
            <person name="Che J."/>
            <person name="Ge C."/>
            <person name="Shi H."/>
            <person name="Pan Z."/>
            <person name="Liu X."/>
        </authorList>
    </citation>
    <scope>NUCLEOTIDE SEQUENCE [LARGE SCALE GENOMIC DNA]</scope>
    <source>
        <strain evidence="2 3">LMG 18435</strain>
    </source>
</reference>
<evidence type="ECO:0000313" key="3">
    <source>
        <dbReference type="Proteomes" id="UP000051888"/>
    </source>
</evidence>
<evidence type="ECO:0000313" key="2">
    <source>
        <dbReference type="EMBL" id="KQL54439.1"/>
    </source>
</evidence>
<dbReference type="AlphaFoldDB" id="A0A0Q3WWN3"/>
<accession>A0A0Q3WWN3</accession>
<organism evidence="2 3">
    <name type="scientific">Heyndrickxia shackletonii</name>
    <dbReference type="NCBI Taxonomy" id="157838"/>
    <lineage>
        <taxon>Bacteria</taxon>
        <taxon>Bacillati</taxon>
        <taxon>Bacillota</taxon>
        <taxon>Bacilli</taxon>
        <taxon>Bacillales</taxon>
        <taxon>Bacillaceae</taxon>
        <taxon>Heyndrickxia</taxon>
    </lineage>
</organism>
<comment type="caution">
    <text evidence="2">The sequence shown here is derived from an EMBL/GenBank/DDBJ whole genome shotgun (WGS) entry which is preliminary data.</text>
</comment>
<keyword evidence="3" id="KW-1185">Reference proteome</keyword>
<evidence type="ECO:0008006" key="4">
    <source>
        <dbReference type="Google" id="ProtNLM"/>
    </source>
</evidence>
<feature type="transmembrane region" description="Helical" evidence="1">
    <location>
        <begin position="49"/>
        <end position="69"/>
    </location>
</feature>
<sequence>MVNKYKIASNLFFTLSVLLIVIMLLKSYIEYQNFVKHPEWSAPFSTHLLVLVVTYLFPIIIALILAYIFKYKVNKK</sequence>
<proteinExistence type="predicted"/>
<dbReference type="EMBL" id="LJJC01000004">
    <property type="protein sequence ID" value="KQL54439.1"/>
    <property type="molecule type" value="Genomic_DNA"/>
</dbReference>
<keyword evidence="1" id="KW-1133">Transmembrane helix</keyword>
<protein>
    <recommendedName>
        <fullName evidence="4">NADH dehydrogenase subunit 6</fullName>
    </recommendedName>
</protein>
<gene>
    <name evidence="2" type="ORF">AN964_13670</name>
</gene>
<keyword evidence="1" id="KW-0472">Membrane</keyword>
<dbReference type="PATRIC" id="fig|157838.3.peg.3038"/>
<keyword evidence="1" id="KW-0812">Transmembrane</keyword>
<dbReference type="RefSeq" id="WP_055740210.1">
    <property type="nucleotide sequence ID" value="NZ_JAAIWL010000008.1"/>
</dbReference>